<evidence type="ECO:0000256" key="10">
    <source>
        <dbReference type="ARBA" id="ARBA00023224"/>
    </source>
</evidence>
<evidence type="ECO:0000256" key="2">
    <source>
        <dbReference type="ARBA" id="ARBA00007376"/>
    </source>
</evidence>
<evidence type="ECO:0000256" key="3">
    <source>
        <dbReference type="ARBA" id="ARBA00022480"/>
    </source>
</evidence>
<evidence type="ECO:0000256" key="7">
    <source>
        <dbReference type="ARBA" id="ARBA00023040"/>
    </source>
</evidence>
<dbReference type="Pfam" id="PF05296">
    <property type="entry name" value="TAS2R"/>
    <property type="match status" value="1"/>
</dbReference>
<reference evidence="14 15" key="1">
    <citation type="submission" date="2024-02" db="EMBL/GenBank/DDBJ databases">
        <title>Chromosome-level genome assembly of the Eurasian Minnow (Phoxinus phoxinus).</title>
        <authorList>
            <person name="Oriowo T.O."/>
            <person name="Martin S."/>
            <person name="Stange M."/>
            <person name="Chrysostomakis Y."/>
            <person name="Brown T."/>
            <person name="Winkler S."/>
            <person name="Kukowka S."/>
            <person name="Myers E.W."/>
            <person name="Bohne A."/>
        </authorList>
    </citation>
    <scope>NUCLEOTIDE SEQUENCE [LARGE SCALE GENOMIC DNA]</scope>
    <source>
        <strain evidence="14">ZFMK-TIS-60720</strain>
        <tissue evidence="14">Whole Organism</tissue>
    </source>
</reference>
<dbReference type="PANTHER" id="PTHR11394:SF47">
    <property type="entry name" value="TASTE RECEPTOR TYPE 2 MEMBER 40"/>
    <property type="match status" value="1"/>
</dbReference>
<dbReference type="EMBL" id="JAYKXH010000014">
    <property type="protein sequence ID" value="KAK7146173.1"/>
    <property type="molecule type" value="Genomic_DNA"/>
</dbReference>
<comment type="subcellular location">
    <subcellularLocation>
        <location evidence="1 12">Membrane</location>
        <topology evidence="1 12">Multi-pass membrane protein</topology>
    </subcellularLocation>
</comment>
<keyword evidence="7 12" id="KW-0297">G-protein coupled receptor</keyword>
<dbReference type="InterPro" id="IPR007960">
    <property type="entry name" value="TAS2R"/>
</dbReference>
<feature type="transmembrane region" description="Helical" evidence="13">
    <location>
        <begin position="69"/>
        <end position="93"/>
    </location>
</feature>
<evidence type="ECO:0000256" key="9">
    <source>
        <dbReference type="ARBA" id="ARBA00023170"/>
    </source>
</evidence>
<proteinExistence type="inferred from homology"/>
<evidence type="ECO:0000256" key="4">
    <source>
        <dbReference type="ARBA" id="ARBA00022606"/>
    </source>
</evidence>
<dbReference type="AlphaFoldDB" id="A0AAN9CQF1"/>
<evidence type="ECO:0000256" key="11">
    <source>
        <dbReference type="RuleBase" id="RU004423"/>
    </source>
</evidence>
<feature type="transmembrane region" description="Helical" evidence="13">
    <location>
        <begin position="259"/>
        <end position="287"/>
    </location>
</feature>
<dbReference type="Proteomes" id="UP001364617">
    <property type="component" value="Unassembled WGS sequence"/>
</dbReference>
<evidence type="ECO:0000313" key="15">
    <source>
        <dbReference type="Proteomes" id="UP001364617"/>
    </source>
</evidence>
<dbReference type="SUPFAM" id="SSF81321">
    <property type="entry name" value="Family A G protein-coupled receptor-like"/>
    <property type="match status" value="1"/>
</dbReference>
<evidence type="ECO:0000256" key="8">
    <source>
        <dbReference type="ARBA" id="ARBA00023136"/>
    </source>
</evidence>
<dbReference type="Gene3D" id="1.20.1070.10">
    <property type="entry name" value="Rhodopsin 7-helix transmembrane proteins"/>
    <property type="match status" value="1"/>
</dbReference>
<name>A0AAN9CQF1_9TELE</name>
<feature type="transmembrane region" description="Helical" evidence="13">
    <location>
        <begin position="155"/>
        <end position="175"/>
    </location>
</feature>
<protein>
    <recommendedName>
        <fullName evidence="12">Taste receptor type 2</fullName>
    </recommendedName>
</protein>
<evidence type="ECO:0000256" key="6">
    <source>
        <dbReference type="ARBA" id="ARBA00022989"/>
    </source>
</evidence>
<evidence type="ECO:0000256" key="5">
    <source>
        <dbReference type="ARBA" id="ARBA00022692"/>
    </source>
</evidence>
<feature type="transmembrane region" description="Helical" evidence="13">
    <location>
        <begin position="293"/>
        <end position="314"/>
    </location>
</feature>
<dbReference type="GO" id="GO:0004930">
    <property type="term" value="F:G protein-coupled receptor activity"/>
    <property type="evidence" value="ECO:0007669"/>
    <property type="project" value="UniProtKB-KW"/>
</dbReference>
<feature type="transmembrane region" description="Helical" evidence="13">
    <location>
        <begin position="113"/>
        <end position="135"/>
    </location>
</feature>
<keyword evidence="8 12" id="KW-0472">Membrane</keyword>
<feature type="transmembrane region" description="Helical" evidence="13">
    <location>
        <begin position="212"/>
        <end position="238"/>
    </location>
</feature>
<comment type="caution">
    <text evidence="14">The sequence shown here is derived from an EMBL/GenBank/DDBJ whole genome shotgun (WGS) entry which is preliminary data.</text>
</comment>
<keyword evidence="10 12" id="KW-0807">Transducer</keyword>
<keyword evidence="5 12" id="KW-0812">Transmembrane</keyword>
<keyword evidence="6 13" id="KW-1133">Transmembrane helix</keyword>
<comment type="similarity">
    <text evidence="2 11">Belongs to the G-protein coupled receptor T2R family.</text>
</comment>
<evidence type="ECO:0000256" key="1">
    <source>
        <dbReference type="ARBA" id="ARBA00004141"/>
    </source>
</evidence>
<dbReference type="GO" id="GO:0033038">
    <property type="term" value="F:bitter taste receptor activity"/>
    <property type="evidence" value="ECO:0007669"/>
    <property type="project" value="InterPro"/>
</dbReference>
<evidence type="ECO:0000256" key="12">
    <source>
        <dbReference type="RuleBase" id="RU004424"/>
    </source>
</evidence>
<sequence length="349" mass="38805">MRISPDLISVQDSGLCVSLSEENIMIATLIGHVLFFVGLALVGVSGNLFNLIFTIQQQVKTRTIQTVGLILNVISISNIILVLATFSLVMGVFQDPQVWCITPYPLSIRIEMYLMMTCSFNSFWAIAWLSLFYCIKVVSFSSECFQTLKRKISSVINAAVLLSCSFSFLFFTPLFSLDLVYSSEMDENYNVKGIANLTCPQPSFTIDIDVNAYAAAIICLLCPIPLMIMLPTSVRMVVHLCAHTLALQKNKTQVQGSDSYLLVCKITISLVGVYLSTLFIVSLFIIIRLIGGFITYHTLASAFSFYSGMTSLLLTASNRHLKDKLWSLFCCRKPQEQSSKSQTVETVDV</sequence>
<organism evidence="14 15">
    <name type="scientific">Phoxinus phoxinus</name>
    <name type="common">Eurasian minnow</name>
    <dbReference type="NCBI Taxonomy" id="58324"/>
    <lineage>
        <taxon>Eukaryota</taxon>
        <taxon>Metazoa</taxon>
        <taxon>Chordata</taxon>
        <taxon>Craniata</taxon>
        <taxon>Vertebrata</taxon>
        <taxon>Euteleostomi</taxon>
        <taxon>Actinopterygii</taxon>
        <taxon>Neopterygii</taxon>
        <taxon>Teleostei</taxon>
        <taxon>Ostariophysi</taxon>
        <taxon>Cypriniformes</taxon>
        <taxon>Leuciscidae</taxon>
        <taxon>Phoxininae</taxon>
        <taxon>Phoxinus</taxon>
    </lineage>
</organism>
<keyword evidence="4 12" id="KW-0716">Sensory transduction</keyword>
<dbReference type="GO" id="GO:0016020">
    <property type="term" value="C:membrane"/>
    <property type="evidence" value="ECO:0007669"/>
    <property type="project" value="UniProtKB-SubCell"/>
</dbReference>
<gene>
    <name evidence="14" type="ORF">R3I93_013805</name>
</gene>
<keyword evidence="15" id="KW-1185">Reference proteome</keyword>
<dbReference type="PANTHER" id="PTHR11394">
    <property type="entry name" value="TASTE RECEPTOR TYPE 2"/>
    <property type="match status" value="1"/>
</dbReference>
<feature type="transmembrane region" description="Helical" evidence="13">
    <location>
        <begin position="24"/>
        <end position="49"/>
    </location>
</feature>
<keyword evidence="9 12" id="KW-0675">Receptor</keyword>
<evidence type="ECO:0000256" key="13">
    <source>
        <dbReference type="SAM" id="Phobius"/>
    </source>
</evidence>
<evidence type="ECO:0000313" key="14">
    <source>
        <dbReference type="EMBL" id="KAK7146173.1"/>
    </source>
</evidence>
<accession>A0AAN9CQF1</accession>
<keyword evidence="3 12" id="KW-0919">Taste</keyword>